<dbReference type="OrthoDB" id="4838853at2759"/>
<feature type="transmembrane region" description="Helical" evidence="2">
    <location>
        <begin position="113"/>
        <end position="132"/>
    </location>
</feature>
<evidence type="ECO:0000313" key="3">
    <source>
        <dbReference type="EMBL" id="KAF2090481.1"/>
    </source>
</evidence>
<feature type="transmembrane region" description="Helical" evidence="2">
    <location>
        <begin position="272"/>
        <end position="292"/>
    </location>
</feature>
<feature type="transmembrane region" description="Helical" evidence="2">
    <location>
        <begin position="183"/>
        <end position="203"/>
    </location>
</feature>
<feature type="compositionally biased region" description="Polar residues" evidence="1">
    <location>
        <begin position="32"/>
        <end position="42"/>
    </location>
</feature>
<protein>
    <submittedName>
        <fullName evidence="3">Uncharacterized protein</fullName>
    </submittedName>
</protein>
<evidence type="ECO:0000256" key="1">
    <source>
        <dbReference type="SAM" id="MobiDB-lite"/>
    </source>
</evidence>
<feature type="transmembrane region" description="Helical" evidence="2">
    <location>
        <begin position="81"/>
        <end position="101"/>
    </location>
</feature>
<keyword evidence="4" id="KW-1185">Reference proteome</keyword>
<evidence type="ECO:0000313" key="4">
    <source>
        <dbReference type="Proteomes" id="UP000799776"/>
    </source>
</evidence>
<reference evidence="3" key="1">
    <citation type="journal article" date="2020" name="Stud. Mycol.">
        <title>101 Dothideomycetes genomes: a test case for predicting lifestyles and emergence of pathogens.</title>
        <authorList>
            <person name="Haridas S."/>
            <person name="Albert R."/>
            <person name="Binder M."/>
            <person name="Bloem J."/>
            <person name="Labutti K."/>
            <person name="Salamov A."/>
            <person name="Andreopoulos B."/>
            <person name="Baker S."/>
            <person name="Barry K."/>
            <person name="Bills G."/>
            <person name="Bluhm B."/>
            <person name="Cannon C."/>
            <person name="Castanera R."/>
            <person name="Culley D."/>
            <person name="Daum C."/>
            <person name="Ezra D."/>
            <person name="Gonzalez J."/>
            <person name="Henrissat B."/>
            <person name="Kuo A."/>
            <person name="Liang C."/>
            <person name="Lipzen A."/>
            <person name="Lutzoni F."/>
            <person name="Magnuson J."/>
            <person name="Mondo S."/>
            <person name="Nolan M."/>
            <person name="Ohm R."/>
            <person name="Pangilinan J."/>
            <person name="Park H.-J."/>
            <person name="Ramirez L."/>
            <person name="Alfaro M."/>
            <person name="Sun H."/>
            <person name="Tritt A."/>
            <person name="Yoshinaga Y."/>
            <person name="Zwiers L.-H."/>
            <person name="Turgeon B."/>
            <person name="Goodwin S."/>
            <person name="Spatafora J."/>
            <person name="Crous P."/>
            <person name="Grigoriev I."/>
        </authorList>
    </citation>
    <scope>NUCLEOTIDE SEQUENCE</scope>
    <source>
        <strain evidence="3">CBS 121410</strain>
    </source>
</reference>
<feature type="transmembrane region" description="Helical" evidence="2">
    <location>
        <begin position="153"/>
        <end position="177"/>
    </location>
</feature>
<keyword evidence="2" id="KW-0472">Membrane</keyword>
<proteinExistence type="predicted"/>
<gene>
    <name evidence="3" type="ORF">K490DRAFT_34887</name>
</gene>
<dbReference type="PANTHER" id="PTHR42024:SF1">
    <property type="entry name" value="AMINO ACID PERMEASE_ SLC12A DOMAIN-CONTAINING PROTEIN"/>
    <property type="match status" value="1"/>
</dbReference>
<feature type="region of interest" description="Disordered" evidence="1">
    <location>
        <begin position="1"/>
        <end position="64"/>
    </location>
</feature>
<feature type="transmembrane region" description="Helical" evidence="2">
    <location>
        <begin position="298"/>
        <end position="320"/>
    </location>
</feature>
<keyword evidence="2" id="KW-0812">Transmembrane</keyword>
<evidence type="ECO:0000256" key="2">
    <source>
        <dbReference type="SAM" id="Phobius"/>
    </source>
</evidence>
<organism evidence="3 4">
    <name type="scientific">Saccharata proteae CBS 121410</name>
    <dbReference type="NCBI Taxonomy" id="1314787"/>
    <lineage>
        <taxon>Eukaryota</taxon>
        <taxon>Fungi</taxon>
        <taxon>Dikarya</taxon>
        <taxon>Ascomycota</taxon>
        <taxon>Pezizomycotina</taxon>
        <taxon>Dothideomycetes</taxon>
        <taxon>Dothideomycetes incertae sedis</taxon>
        <taxon>Botryosphaeriales</taxon>
        <taxon>Saccharataceae</taxon>
        <taxon>Saccharata</taxon>
    </lineage>
</organism>
<dbReference type="EMBL" id="ML978712">
    <property type="protein sequence ID" value="KAF2090481.1"/>
    <property type="molecule type" value="Genomic_DNA"/>
</dbReference>
<comment type="caution">
    <text evidence="3">The sequence shown here is derived from an EMBL/GenBank/DDBJ whole genome shotgun (WGS) entry which is preliminary data.</text>
</comment>
<dbReference type="PANTHER" id="PTHR42024">
    <property type="entry name" value="AMINO ACID PERMEASE_ SLC12A DOMAIN-CONTAINING PROTEIN"/>
    <property type="match status" value="1"/>
</dbReference>
<feature type="compositionally biased region" description="Polar residues" evidence="1">
    <location>
        <begin position="7"/>
        <end position="25"/>
    </location>
</feature>
<accession>A0A9P4I248</accession>
<sequence>MPPASIDPTNSNFVPPAHQNTTTDTLHVPGDNASNASASTRPPTVRPPSAINAPTQVTYEDPDFTQPPDLNYSLRTRKKSIAIFWTLIVLDCVAMPIALYFGLWYGTSLSHNAVFSISTGALGSVSIFEYFIRFHRLWKKGSTCRVIGARRFYLDWFHWNLSLAWMAVMVELIVGTVPAEPPIRLLAMPVPSMVFAFGVELLAMDMFRIAGFKAPIRISSLPAGSPLRPGIYSIIEDIVAVDGGGGTEFRQRLNLRYMASHLFRQMLHRITLFWAFGACIIAAVTTALVFTIQRDAAYVVGWVVPFIWAGISAVITTYWVKSSLADEYAKWSEVKWKA</sequence>
<dbReference type="AlphaFoldDB" id="A0A9P4I248"/>
<keyword evidence="2" id="KW-1133">Transmembrane helix</keyword>
<name>A0A9P4I248_9PEZI</name>
<dbReference type="Proteomes" id="UP000799776">
    <property type="component" value="Unassembled WGS sequence"/>
</dbReference>